<evidence type="ECO:0000256" key="6">
    <source>
        <dbReference type="ARBA" id="ARBA00022989"/>
    </source>
</evidence>
<gene>
    <name evidence="11" type="ORF">H1D41_07420</name>
</gene>
<keyword evidence="6 9" id="KW-1133">Transmembrane helix</keyword>
<evidence type="ECO:0000256" key="1">
    <source>
        <dbReference type="ARBA" id="ARBA00004429"/>
    </source>
</evidence>
<comment type="subunit">
    <text evidence="9">The complex comprises the extracytoplasmic solute receptor protein and the two transmembrane proteins.</text>
</comment>
<reference evidence="11" key="1">
    <citation type="submission" date="2020-10" db="EMBL/GenBank/DDBJ databases">
        <title>Paenihalocynthiibacter styelae gen. nov., sp. nov., isolated from stalked sea squirt Styela clava.</title>
        <authorList>
            <person name="Kim Y.-O."/>
            <person name="Yoon J.-H."/>
        </authorList>
    </citation>
    <scope>NUCLEOTIDE SEQUENCE</scope>
    <source>
        <strain evidence="11">MYP1-1</strain>
    </source>
</reference>
<dbReference type="GO" id="GO:0022857">
    <property type="term" value="F:transmembrane transporter activity"/>
    <property type="evidence" value="ECO:0007669"/>
    <property type="project" value="UniProtKB-UniRule"/>
</dbReference>
<keyword evidence="2 9" id="KW-0813">Transport</keyword>
<evidence type="ECO:0000256" key="8">
    <source>
        <dbReference type="ARBA" id="ARBA00038436"/>
    </source>
</evidence>
<evidence type="ECO:0000256" key="2">
    <source>
        <dbReference type="ARBA" id="ARBA00022448"/>
    </source>
</evidence>
<sequence>MQKPEAVPFGFLGKIDAAIGRVEIWILSWGVILMAVNTIANVFGRYVFNQSIYFSEELNEFLIILVTFMGLGYATRKGIHIRMSAIYDALPPKIRKGLMVVIAAVTSVMMATLAWYAFEYVQKVASRGRITPALQLPLYLTYVWVVVGLVLASFQYLLTALRNLNFSEEEIYVSYLEVDSYEDPETAAAIRRHEENSSEETAK</sequence>
<keyword evidence="5 9" id="KW-0812">Transmembrane</keyword>
<keyword evidence="7 9" id="KW-0472">Membrane</keyword>
<dbReference type="GO" id="GO:0005886">
    <property type="term" value="C:plasma membrane"/>
    <property type="evidence" value="ECO:0007669"/>
    <property type="project" value="UniProtKB-SubCell"/>
</dbReference>
<dbReference type="InterPro" id="IPR055348">
    <property type="entry name" value="DctQ"/>
</dbReference>
<comment type="similarity">
    <text evidence="8 9">Belongs to the TRAP transporter small permease family.</text>
</comment>
<evidence type="ECO:0000256" key="4">
    <source>
        <dbReference type="ARBA" id="ARBA00022519"/>
    </source>
</evidence>
<evidence type="ECO:0000313" key="12">
    <source>
        <dbReference type="Proteomes" id="UP000640583"/>
    </source>
</evidence>
<dbReference type="Pfam" id="PF04290">
    <property type="entry name" value="DctQ"/>
    <property type="match status" value="1"/>
</dbReference>
<dbReference type="RefSeq" id="WP_228848288.1">
    <property type="nucleotide sequence ID" value="NZ_JADCKQ010000004.1"/>
</dbReference>
<evidence type="ECO:0000313" key="11">
    <source>
        <dbReference type="EMBL" id="MBI1493456.1"/>
    </source>
</evidence>
<dbReference type="Proteomes" id="UP000640583">
    <property type="component" value="Unassembled WGS sequence"/>
</dbReference>
<dbReference type="InterPro" id="IPR007387">
    <property type="entry name" value="TRAP_DctQ"/>
</dbReference>
<feature type="transmembrane region" description="Helical" evidence="9">
    <location>
        <begin position="97"/>
        <end position="118"/>
    </location>
</feature>
<feature type="transmembrane region" description="Helical" evidence="9">
    <location>
        <begin position="58"/>
        <end position="76"/>
    </location>
</feature>
<dbReference type="AlphaFoldDB" id="A0A8J7IMM9"/>
<proteinExistence type="inferred from homology"/>
<name>A0A8J7IMM9_9RHOB</name>
<keyword evidence="4 9" id="KW-0997">Cell inner membrane</keyword>
<feature type="domain" description="Tripartite ATP-independent periplasmic transporters DctQ component" evidence="10">
    <location>
        <begin position="34"/>
        <end position="164"/>
    </location>
</feature>
<evidence type="ECO:0000256" key="7">
    <source>
        <dbReference type="ARBA" id="ARBA00023136"/>
    </source>
</evidence>
<organism evidence="11 12">
    <name type="scientific">Halocynthiibacter styelae</name>
    <dbReference type="NCBI Taxonomy" id="2761955"/>
    <lineage>
        <taxon>Bacteria</taxon>
        <taxon>Pseudomonadati</taxon>
        <taxon>Pseudomonadota</taxon>
        <taxon>Alphaproteobacteria</taxon>
        <taxon>Rhodobacterales</taxon>
        <taxon>Paracoccaceae</taxon>
        <taxon>Halocynthiibacter</taxon>
    </lineage>
</organism>
<evidence type="ECO:0000259" key="10">
    <source>
        <dbReference type="Pfam" id="PF04290"/>
    </source>
</evidence>
<comment type="function">
    <text evidence="9">Part of the tripartite ATP-independent periplasmic (TRAP) transport system.</text>
</comment>
<feature type="transmembrane region" description="Helical" evidence="9">
    <location>
        <begin position="24"/>
        <end position="46"/>
    </location>
</feature>
<evidence type="ECO:0000256" key="3">
    <source>
        <dbReference type="ARBA" id="ARBA00022475"/>
    </source>
</evidence>
<accession>A0A8J7IMM9</accession>
<protein>
    <recommendedName>
        <fullName evidence="9">TRAP transporter small permease protein</fullName>
    </recommendedName>
</protein>
<keyword evidence="12" id="KW-1185">Reference proteome</keyword>
<keyword evidence="3" id="KW-1003">Cell membrane</keyword>
<dbReference type="PANTHER" id="PTHR35011">
    <property type="entry name" value="2,3-DIKETO-L-GULONATE TRAP TRANSPORTER SMALL PERMEASE PROTEIN YIAM"/>
    <property type="match status" value="1"/>
</dbReference>
<comment type="caution">
    <text evidence="11">The sequence shown here is derived from an EMBL/GenBank/DDBJ whole genome shotgun (WGS) entry which is preliminary data.</text>
</comment>
<comment type="subcellular location">
    <subcellularLocation>
        <location evidence="1 9">Cell inner membrane</location>
        <topology evidence="1 9">Multi-pass membrane protein</topology>
    </subcellularLocation>
</comment>
<dbReference type="PANTHER" id="PTHR35011:SF2">
    <property type="entry name" value="2,3-DIKETO-L-GULONATE TRAP TRANSPORTER SMALL PERMEASE PROTEIN YIAM"/>
    <property type="match status" value="1"/>
</dbReference>
<evidence type="ECO:0000256" key="9">
    <source>
        <dbReference type="RuleBase" id="RU369079"/>
    </source>
</evidence>
<feature type="transmembrane region" description="Helical" evidence="9">
    <location>
        <begin position="138"/>
        <end position="158"/>
    </location>
</feature>
<evidence type="ECO:0000256" key="5">
    <source>
        <dbReference type="ARBA" id="ARBA00022692"/>
    </source>
</evidence>
<dbReference type="GO" id="GO:0015740">
    <property type="term" value="P:C4-dicarboxylate transport"/>
    <property type="evidence" value="ECO:0007669"/>
    <property type="project" value="TreeGrafter"/>
</dbReference>
<dbReference type="EMBL" id="JADCKQ010000004">
    <property type="protein sequence ID" value="MBI1493456.1"/>
    <property type="molecule type" value="Genomic_DNA"/>
</dbReference>